<evidence type="ECO:0000313" key="4">
    <source>
        <dbReference type="EMBL" id="OEV36338.1"/>
    </source>
</evidence>
<feature type="transmembrane region" description="Helical" evidence="2">
    <location>
        <begin position="44"/>
        <end position="68"/>
    </location>
</feature>
<gene>
    <name evidence="3" type="ORF">GCM10010502_22720</name>
    <name evidence="4" type="ORF">HS99_0029680</name>
</gene>
<protein>
    <submittedName>
        <fullName evidence="4">Uncharacterized protein</fullName>
    </submittedName>
</protein>
<dbReference type="GeneID" id="97485399"/>
<dbReference type="OrthoDB" id="4338018at2"/>
<evidence type="ECO:0000256" key="1">
    <source>
        <dbReference type="SAM" id="MobiDB-lite"/>
    </source>
</evidence>
<reference evidence="5" key="4">
    <citation type="submission" date="2016-08" db="EMBL/GenBank/DDBJ databases">
        <title>Sequencing, assembly and comparative genomics of S. aureofaciens ATCC 10762.</title>
        <authorList>
            <person name="Gradnigo J.S."/>
            <person name="Johnson N."/>
            <person name="Somerville G.A."/>
        </authorList>
    </citation>
    <scope>NUCLEOTIDE SEQUENCE [LARGE SCALE GENOMIC DNA]</scope>
    <source>
        <strain evidence="5">ATCC 10762 / DSM 40127 / CCM 3239 / JCM 4008 / LMG 5968 / NBRC 12843 / NCIMB 8234 / A-377</strain>
    </source>
</reference>
<proteinExistence type="predicted"/>
<reference evidence="3" key="5">
    <citation type="submission" date="2020-09" db="EMBL/GenBank/DDBJ databases">
        <authorList>
            <person name="Sun Q."/>
            <person name="Ohkuma M."/>
        </authorList>
    </citation>
    <scope>NUCLEOTIDE SEQUENCE</scope>
    <source>
        <strain evidence="3">JCM 4434</strain>
    </source>
</reference>
<dbReference type="EMBL" id="BMUB01000004">
    <property type="protein sequence ID" value="GGU70636.1"/>
    <property type="molecule type" value="Genomic_DNA"/>
</dbReference>
<reference evidence="3" key="1">
    <citation type="journal article" date="2014" name="Int. J. Syst. Evol. Microbiol.">
        <title>Complete genome sequence of Corynebacterium casei LMG S-19264T (=DSM 44701T), isolated from a smear-ripened cheese.</title>
        <authorList>
            <consortium name="US DOE Joint Genome Institute (JGI-PGF)"/>
            <person name="Walter F."/>
            <person name="Albersmeier A."/>
            <person name="Kalinowski J."/>
            <person name="Ruckert C."/>
        </authorList>
    </citation>
    <scope>NUCLEOTIDE SEQUENCE</scope>
    <source>
        <strain evidence="3">JCM 4434</strain>
    </source>
</reference>
<comment type="caution">
    <text evidence="4">The sequence shown here is derived from an EMBL/GenBank/DDBJ whole genome shotgun (WGS) entry which is preliminary data.</text>
</comment>
<reference evidence="4 5" key="2">
    <citation type="submission" date="2014-07" db="EMBL/GenBank/DDBJ databases">
        <authorList>
            <person name="Zhang J.E."/>
            <person name="Yang H."/>
            <person name="Guo J."/>
            <person name="Deng Z."/>
            <person name="Luo H."/>
            <person name="Luo M."/>
            <person name="Zhao B."/>
        </authorList>
    </citation>
    <scope>NUCLEOTIDE SEQUENCE [LARGE SCALE GENOMIC DNA]</scope>
    <source>
        <strain evidence="4">ATCC 10762</strain>
        <strain evidence="5">ATCC 10762 / DSM 40127 / CCM 3239 / JCM 4008 / LMG 5968 / NBRC 12843 / NCIMB 8234 / A-377</strain>
    </source>
</reference>
<dbReference type="Proteomes" id="UP000610124">
    <property type="component" value="Unassembled WGS sequence"/>
</dbReference>
<dbReference type="KEGG" id="kau:B6264_28980"/>
<dbReference type="AlphaFoldDB" id="A0A1E7N6N4"/>
<keyword evidence="2" id="KW-0812">Transmembrane</keyword>
<feature type="region of interest" description="Disordered" evidence="1">
    <location>
        <begin position="1"/>
        <end position="36"/>
    </location>
</feature>
<organism evidence="4 5">
    <name type="scientific">Kitasatospora aureofaciens</name>
    <name type="common">Streptomyces aureofaciens</name>
    <dbReference type="NCBI Taxonomy" id="1894"/>
    <lineage>
        <taxon>Bacteria</taxon>
        <taxon>Bacillati</taxon>
        <taxon>Actinomycetota</taxon>
        <taxon>Actinomycetes</taxon>
        <taxon>Kitasatosporales</taxon>
        <taxon>Streptomycetaceae</taxon>
        <taxon>Kitasatospora</taxon>
    </lineage>
</organism>
<evidence type="ECO:0000313" key="5">
    <source>
        <dbReference type="Proteomes" id="UP000037395"/>
    </source>
</evidence>
<feature type="transmembrane region" description="Helical" evidence="2">
    <location>
        <begin position="74"/>
        <end position="101"/>
    </location>
</feature>
<dbReference type="RefSeq" id="WP_030284465.1">
    <property type="nucleotide sequence ID" value="NZ_BMUB01000004.1"/>
</dbReference>
<accession>A0A8H9HMP9</accession>
<keyword evidence="2" id="KW-0472">Membrane</keyword>
<reference evidence="4" key="3">
    <citation type="submission" date="2016-08" db="EMBL/GenBank/DDBJ databases">
        <title>Sequencing, Assembly and Comparative Genomics of S. aureofaciens ATCC 10762.</title>
        <authorList>
            <person name="Gradnigo J.S."/>
            <person name="Johnson N."/>
            <person name="Somerville G.A."/>
        </authorList>
    </citation>
    <scope>NUCLEOTIDE SEQUENCE [LARGE SCALE GENOMIC DNA]</scope>
    <source>
        <strain evidence="4">ATCC 10762</strain>
    </source>
</reference>
<accession>A0A1E7N6N4</accession>
<dbReference type="Proteomes" id="UP000037395">
    <property type="component" value="Unassembled WGS sequence"/>
</dbReference>
<keyword evidence="2" id="KW-1133">Transmembrane helix</keyword>
<dbReference type="EMBL" id="JPRF03000027">
    <property type="protein sequence ID" value="OEV36338.1"/>
    <property type="molecule type" value="Genomic_DNA"/>
</dbReference>
<name>A0A1E7N6N4_KITAU</name>
<sequence>MGDRGTNETAGGATDGAPNEQTGETTSVADGVGDGGGPRELSRAAAVGATVLSVLCGCAVLLAMLHWLGWAVPGVGWIVAKAGVKLAVGGFAGLAVAAAWLRAKFGAQRRG</sequence>
<evidence type="ECO:0000313" key="3">
    <source>
        <dbReference type="EMBL" id="GGU70636.1"/>
    </source>
</evidence>
<feature type="compositionally biased region" description="Polar residues" evidence="1">
    <location>
        <begin position="19"/>
        <end position="28"/>
    </location>
</feature>
<evidence type="ECO:0000256" key="2">
    <source>
        <dbReference type="SAM" id="Phobius"/>
    </source>
</evidence>
<keyword evidence="5" id="KW-1185">Reference proteome</keyword>